<accession>A0A409V9X4</accession>
<feature type="region of interest" description="Disordered" evidence="1">
    <location>
        <begin position="288"/>
        <end position="323"/>
    </location>
</feature>
<dbReference type="AlphaFoldDB" id="A0A409V9X4"/>
<feature type="compositionally biased region" description="Low complexity" evidence="1">
    <location>
        <begin position="154"/>
        <end position="170"/>
    </location>
</feature>
<feature type="region of interest" description="Disordered" evidence="1">
    <location>
        <begin position="26"/>
        <end position="121"/>
    </location>
</feature>
<proteinExistence type="predicted"/>
<feature type="compositionally biased region" description="Polar residues" evidence="1">
    <location>
        <begin position="69"/>
        <end position="85"/>
    </location>
</feature>
<evidence type="ECO:0000313" key="2">
    <source>
        <dbReference type="EMBL" id="PPQ63582.1"/>
    </source>
</evidence>
<reference evidence="2 3" key="1">
    <citation type="journal article" date="2018" name="Evol. Lett.">
        <title>Horizontal gene cluster transfer increased hallucinogenic mushroom diversity.</title>
        <authorList>
            <person name="Reynolds H.T."/>
            <person name="Vijayakumar V."/>
            <person name="Gluck-Thaler E."/>
            <person name="Korotkin H.B."/>
            <person name="Matheny P.B."/>
            <person name="Slot J.C."/>
        </authorList>
    </citation>
    <scope>NUCLEOTIDE SEQUENCE [LARGE SCALE GENOMIC DNA]</scope>
    <source>
        <strain evidence="2 3">2629</strain>
    </source>
</reference>
<name>A0A409V9X4_9AGAR</name>
<feature type="region of interest" description="Disordered" evidence="1">
    <location>
        <begin position="154"/>
        <end position="207"/>
    </location>
</feature>
<feature type="compositionally biased region" description="Low complexity" evidence="1">
    <location>
        <begin position="94"/>
        <end position="106"/>
    </location>
</feature>
<dbReference type="OrthoDB" id="3003645at2759"/>
<dbReference type="EMBL" id="NHTK01006118">
    <property type="protein sequence ID" value="PPQ63582.1"/>
    <property type="molecule type" value="Genomic_DNA"/>
</dbReference>
<organism evidence="2 3">
    <name type="scientific">Panaeolus cyanescens</name>
    <dbReference type="NCBI Taxonomy" id="181874"/>
    <lineage>
        <taxon>Eukaryota</taxon>
        <taxon>Fungi</taxon>
        <taxon>Dikarya</taxon>
        <taxon>Basidiomycota</taxon>
        <taxon>Agaricomycotina</taxon>
        <taxon>Agaricomycetes</taxon>
        <taxon>Agaricomycetidae</taxon>
        <taxon>Agaricales</taxon>
        <taxon>Agaricineae</taxon>
        <taxon>Galeropsidaceae</taxon>
        <taxon>Panaeolus</taxon>
    </lineage>
</organism>
<dbReference type="Proteomes" id="UP000284842">
    <property type="component" value="Unassembled WGS sequence"/>
</dbReference>
<evidence type="ECO:0000256" key="1">
    <source>
        <dbReference type="SAM" id="MobiDB-lite"/>
    </source>
</evidence>
<feature type="compositionally biased region" description="Polar residues" evidence="1">
    <location>
        <begin position="179"/>
        <end position="193"/>
    </location>
</feature>
<evidence type="ECO:0000313" key="3">
    <source>
        <dbReference type="Proteomes" id="UP000284842"/>
    </source>
</evidence>
<dbReference type="InParanoid" id="A0A409V9X4"/>
<keyword evidence="3" id="KW-1185">Reference proteome</keyword>
<gene>
    <name evidence="2" type="ORF">CVT24_004878</name>
</gene>
<feature type="compositionally biased region" description="Pro residues" evidence="1">
    <location>
        <begin position="195"/>
        <end position="207"/>
    </location>
</feature>
<feature type="compositionally biased region" description="Basic and acidic residues" evidence="1">
    <location>
        <begin position="39"/>
        <end position="50"/>
    </location>
</feature>
<protein>
    <submittedName>
        <fullName evidence="2">Uncharacterized protein</fullName>
    </submittedName>
</protein>
<feature type="compositionally biased region" description="Low complexity" evidence="1">
    <location>
        <begin position="53"/>
        <end position="66"/>
    </location>
</feature>
<comment type="caution">
    <text evidence="2">The sequence shown here is derived from an EMBL/GenBank/DDBJ whole genome shotgun (WGS) entry which is preliminary data.</text>
</comment>
<sequence length="323" mass="33968">MTEDLLDVSAVERLLSLSAHRATATMSSVTASDVVPKGESNRTVEHKDVIEPSSTLISSSISSSKLSQEEQAILSQPQTTPNTPIEENKPIATRSHSASPSRSPSLSRRKQPPPMPGIATLTDLTMQSTNPRIVGTPFAAAANVARYEYPFPETPATTTSSATPSPQSSTVLPHPAISCSISPPFSQPQTTFRPSSPPPGVVPPAATVPPPPTVPAMVANLPVLPGLNLPPAVQTAHYNSMHPKLKAQNINPPIPPGLAKKKRGWSLNGLNLLGRRKTNMQGGFVQHGLASPSSMSDTGSEGFLSPPASPGEFMDTPKGRKLT</sequence>